<organism evidence="1">
    <name type="scientific">Serratia fonticola</name>
    <dbReference type="NCBI Taxonomy" id="47917"/>
    <lineage>
        <taxon>Bacteria</taxon>
        <taxon>Pseudomonadati</taxon>
        <taxon>Pseudomonadota</taxon>
        <taxon>Gammaproteobacteria</taxon>
        <taxon>Enterobacterales</taxon>
        <taxon>Yersiniaceae</taxon>
        <taxon>Serratia</taxon>
    </lineage>
</organism>
<proteinExistence type="predicted"/>
<evidence type="ECO:0000313" key="1">
    <source>
        <dbReference type="EMBL" id="VTR59329.1"/>
    </source>
</evidence>
<gene>
    <name evidence="1" type="ORF">NCTC12965_07979</name>
</gene>
<sequence length="35" mass="4128">MEWYFAIARIDESDERFSVVINSIASLYNLSIRCD</sequence>
<dbReference type="EMBL" id="CABEEZ010000157">
    <property type="protein sequence ID" value="VTR59329.1"/>
    <property type="molecule type" value="Genomic_DNA"/>
</dbReference>
<reference evidence="1" key="1">
    <citation type="submission" date="2019-05" db="EMBL/GenBank/DDBJ databases">
        <authorList>
            <consortium name="Pathogen Informatics"/>
        </authorList>
    </citation>
    <scope>NUCLEOTIDE SEQUENCE [LARGE SCALE GENOMIC DNA]</scope>
    <source>
        <strain evidence="1">NCTC12965</strain>
    </source>
</reference>
<protein>
    <submittedName>
        <fullName evidence="1">Uncharacterized protein</fullName>
    </submittedName>
</protein>
<accession>A0A4U9WJG4</accession>
<name>A0A4U9WJG4_SERFO</name>
<dbReference type="AlphaFoldDB" id="A0A4U9WJG4"/>